<comment type="caution">
    <text evidence="4">The sequence shown here is derived from an EMBL/GenBank/DDBJ whole genome shotgun (WGS) entry which is preliminary data.</text>
</comment>
<dbReference type="Pfam" id="PF12697">
    <property type="entry name" value="Abhydrolase_6"/>
    <property type="match status" value="1"/>
</dbReference>
<evidence type="ECO:0000256" key="2">
    <source>
        <dbReference type="SAM" id="SignalP"/>
    </source>
</evidence>
<dbReference type="InterPro" id="IPR050266">
    <property type="entry name" value="AB_hydrolase_sf"/>
</dbReference>
<sequence length="259" mass="29295">MNLFKFFLGFIFTFLTISTVTVAQVPLYTFPMDDGTKSYYVTGGNGVNIFVDEKGDPTKTTIIFSSGFLTSRTSWDPQWFDSELYENFHLVRYDYRGMGNSDKPTVNSHSVDLNTDPSTIYMGNIDTNPYSLDLKADDLFALISKLSSEYDFKEKKIVLVGWSIGIPVSLNFMKNYPDIKIDGLVSAAGLVNNTGRELDDKILSFFQTMIDPQKNFDEVISGLDAIYRTISFKPFSDELHSLFLGNSVMAPFEYRMSVI</sequence>
<feature type="domain" description="AB hydrolase-1" evidence="3">
    <location>
        <begin position="62"/>
        <end position="192"/>
    </location>
</feature>
<feature type="chain" id="PRO_5017394261" evidence="2">
    <location>
        <begin position="24"/>
        <end position="259"/>
    </location>
</feature>
<dbReference type="PANTHER" id="PTHR43798">
    <property type="entry name" value="MONOACYLGLYCEROL LIPASE"/>
    <property type="match status" value="1"/>
</dbReference>
<feature type="non-terminal residue" evidence="4">
    <location>
        <position position="259"/>
    </location>
</feature>
<dbReference type="SUPFAM" id="SSF53474">
    <property type="entry name" value="alpha/beta-Hydrolases"/>
    <property type="match status" value="1"/>
</dbReference>
<dbReference type="OrthoDB" id="408373at2759"/>
<proteinExistence type="predicted"/>
<dbReference type="AlphaFoldDB" id="A0A397SNG5"/>
<keyword evidence="1 4" id="KW-0378">Hydrolase</keyword>
<evidence type="ECO:0000256" key="1">
    <source>
        <dbReference type="ARBA" id="ARBA00022801"/>
    </source>
</evidence>
<protein>
    <submittedName>
        <fullName evidence="4">Alpha/Beta hydrolase protein</fullName>
    </submittedName>
</protein>
<keyword evidence="5" id="KW-1185">Reference proteome</keyword>
<evidence type="ECO:0000313" key="4">
    <source>
        <dbReference type="EMBL" id="RIA85595.1"/>
    </source>
</evidence>
<keyword evidence="2" id="KW-0732">Signal</keyword>
<dbReference type="GO" id="GO:0016787">
    <property type="term" value="F:hydrolase activity"/>
    <property type="evidence" value="ECO:0007669"/>
    <property type="project" value="UniProtKB-KW"/>
</dbReference>
<dbReference type="EMBL" id="QKYT01000416">
    <property type="protein sequence ID" value="RIA85595.1"/>
    <property type="molecule type" value="Genomic_DNA"/>
</dbReference>
<dbReference type="InterPro" id="IPR000073">
    <property type="entry name" value="AB_hydrolase_1"/>
</dbReference>
<feature type="signal peptide" evidence="2">
    <location>
        <begin position="1"/>
        <end position="23"/>
    </location>
</feature>
<name>A0A397SNG5_9GLOM</name>
<dbReference type="Proteomes" id="UP000265703">
    <property type="component" value="Unassembled WGS sequence"/>
</dbReference>
<gene>
    <name evidence="4" type="ORF">C1645_781563</name>
</gene>
<dbReference type="PANTHER" id="PTHR43798:SF31">
    <property type="entry name" value="AB HYDROLASE SUPERFAMILY PROTEIN YCLE"/>
    <property type="match status" value="1"/>
</dbReference>
<reference evidence="4 5" key="1">
    <citation type="submission" date="2018-06" db="EMBL/GenBank/DDBJ databases">
        <title>Comparative genomics reveals the genomic features of Rhizophagus irregularis, R. cerebriforme, R. diaphanum and Gigaspora rosea, and their symbiotic lifestyle signature.</title>
        <authorList>
            <person name="Morin E."/>
            <person name="San Clemente H."/>
            <person name="Chen E.C.H."/>
            <person name="De La Providencia I."/>
            <person name="Hainaut M."/>
            <person name="Kuo A."/>
            <person name="Kohler A."/>
            <person name="Murat C."/>
            <person name="Tang N."/>
            <person name="Roy S."/>
            <person name="Loubradou J."/>
            <person name="Henrissat B."/>
            <person name="Grigoriev I.V."/>
            <person name="Corradi N."/>
            <person name="Roux C."/>
            <person name="Martin F.M."/>
        </authorList>
    </citation>
    <scope>NUCLEOTIDE SEQUENCE [LARGE SCALE GENOMIC DNA]</scope>
    <source>
        <strain evidence="4 5">DAOM 227022</strain>
    </source>
</reference>
<dbReference type="Gene3D" id="3.40.50.1820">
    <property type="entry name" value="alpha/beta hydrolase"/>
    <property type="match status" value="1"/>
</dbReference>
<organism evidence="4 5">
    <name type="scientific">Glomus cerebriforme</name>
    <dbReference type="NCBI Taxonomy" id="658196"/>
    <lineage>
        <taxon>Eukaryota</taxon>
        <taxon>Fungi</taxon>
        <taxon>Fungi incertae sedis</taxon>
        <taxon>Mucoromycota</taxon>
        <taxon>Glomeromycotina</taxon>
        <taxon>Glomeromycetes</taxon>
        <taxon>Glomerales</taxon>
        <taxon>Glomeraceae</taxon>
        <taxon>Glomus</taxon>
    </lineage>
</organism>
<dbReference type="GO" id="GO:0016020">
    <property type="term" value="C:membrane"/>
    <property type="evidence" value="ECO:0007669"/>
    <property type="project" value="TreeGrafter"/>
</dbReference>
<accession>A0A397SNG5</accession>
<dbReference type="InterPro" id="IPR029058">
    <property type="entry name" value="AB_hydrolase_fold"/>
</dbReference>
<evidence type="ECO:0000313" key="5">
    <source>
        <dbReference type="Proteomes" id="UP000265703"/>
    </source>
</evidence>
<evidence type="ECO:0000259" key="3">
    <source>
        <dbReference type="Pfam" id="PF12697"/>
    </source>
</evidence>